<evidence type="ECO:0000313" key="6">
    <source>
        <dbReference type="Proteomes" id="UP000534186"/>
    </source>
</evidence>
<evidence type="ECO:0000256" key="1">
    <source>
        <dbReference type="ARBA" id="ARBA00008857"/>
    </source>
</evidence>
<feature type="domain" description="Tyr recombinase" evidence="4">
    <location>
        <begin position="109"/>
        <end position="296"/>
    </location>
</feature>
<dbReference type="InterPro" id="IPR002104">
    <property type="entry name" value="Integrase_catalytic"/>
</dbReference>
<dbReference type="SUPFAM" id="SSF56349">
    <property type="entry name" value="DNA breaking-rejoining enzymes"/>
    <property type="match status" value="1"/>
</dbReference>
<comment type="caution">
    <text evidence="5">The sequence shown here is derived from an EMBL/GenBank/DDBJ whole genome shotgun (WGS) entry which is preliminary data.</text>
</comment>
<name>A0A7Y9T4U7_9BACT</name>
<protein>
    <submittedName>
        <fullName evidence="5">Site-specific recombinase XerD</fullName>
    </submittedName>
</protein>
<sequence length="313" mass="36094">MEELSGKTIERAIELFLSDKGSQGIDSDVLKKYDRELMRFRQFMEKRSKLFPREIALDDLTEFRAGWLHLYPSSTTRSKVQERLRAFLRYCYESQLVDRVPKLSPIKVDEPPTLPLTNKQYTKLLQVIRDEFTDDKATRAHALVRLMRFSGLAIRDAVTLEREEMKWDNEAKLHRVVTNRQKTGTHVSVPIPQDVAAEVIVAMKLNENPKYAFWNTGTGKPQTAVTNWQHDLRQIFRTAGMEDGHPHQLRDTFAVGLLEQGVPLEEVSKLLGHESIKTTERFYAKWAKARQDRLDSLVVATWVTPEHGAKAGH</sequence>
<comment type="similarity">
    <text evidence="1">Belongs to the 'phage' integrase family.</text>
</comment>
<organism evidence="5 6">
    <name type="scientific">Tunturiibacter lichenicola</name>
    <dbReference type="NCBI Taxonomy" id="2051959"/>
    <lineage>
        <taxon>Bacteria</taxon>
        <taxon>Pseudomonadati</taxon>
        <taxon>Acidobacteriota</taxon>
        <taxon>Terriglobia</taxon>
        <taxon>Terriglobales</taxon>
        <taxon>Acidobacteriaceae</taxon>
        <taxon>Tunturiibacter</taxon>
    </lineage>
</organism>
<dbReference type="GO" id="GO:0015074">
    <property type="term" value="P:DNA integration"/>
    <property type="evidence" value="ECO:0007669"/>
    <property type="project" value="InterPro"/>
</dbReference>
<dbReference type="Proteomes" id="UP000534186">
    <property type="component" value="Unassembled WGS sequence"/>
</dbReference>
<proteinExistence type="inferred from homology"/>
<evidence type="ECO:0000259" key="4">
    <source>
        <dbReference type="PROSITE" id="PS51898"/>
    </source>
</evidence>
<keyword evidence="2" id="KW-0238">DNA-binding</keyword>
<dbReference type="InterPro" id="IPR010998">
    <property type="entry name" value="Integrase_recombinase_N"/>
</dbReference>
<evidence type="ECO:0000313" key="5">
    <source>
        <dbReference type="EMBL" id="NYF51659.1"/>
    </source>
</evidence>
<dbReference type="Gene3D" id="1.10.150.130">
    <property type="match status" value="1"/>
</dbReference>
<dbReference type="PANTHER" id="PTHR30349">
    <property type="entry name" value="PHAGE INTEGRASE-RELATED"/>
    <property type="match status" value="1"/>
</dbReference>
<reference evidence="5 6" key="1">
    <citation type="submission" date="2020-07" db="EMBL/GenBank/DDBJ databases">
        <title>Genomic Encyclopedia of Type Strains, Phase IV (KMG-V): Genome sequencing to study the core and pangenomes of soil and plant-associated prokaryotes.</title>
        <authorList>
            <person name="Whitman W."/>
        </authorList>
    </citation>
    <scope>NUCLEOTIDE SEQUENCE [LARGE SCALE GENOMIC DNA]</scope>
    <source>
        <strain evidence="5 6">M8UP30</strain>
    </source>
</reference>
<evidence type="ECO:0000256" key="2">
    <source>
        <dbReference type="ARBA" id="ARBA00023125"/>
    </source>
</evidence>
<gene>
    <name evidence="5" type="ORF">HDF12_002024</name>
</gene>
<accession>A0A7Y9T4U7</accession>
<dbReference type="PROSITE" id="PS51898">
    <property type="entry name" value="TYR_RECOMBINASE"/>
    <property type="match status" value="1"/>
</dbReference>
<dbReference type="GO" id="GO:0006310">
    <property type="term" value="P:DNA recombination"/>
    <property type="evidence" value="ECO:0007669"/>
    <property type="project" value="UniProtKB-KW"/>
</dbReference>
<dbReference type="PANTHER" id="PTHR30349:SF41">
    <property type="entry name" value="INTEGRASE_RECOMBINASE PROTEIN MJ0367-RELATED"/>
    <property type="match status" value="1"/>
</dbReference>
<dbReference type="InterPro" id="IPR011010">
    <property type="entry name" value="DNA_brk_join_enz"/>
</dbReference>
<dbReference type="InterPro" id="IPR050090">
    <property type="entry name" value="Tyrosine_recombinase_XerCD"/>
</dbReference>
<dbReference type="Pfam" id="PF00589">
    <property type="entry name" value="Phage_integrase"/>
    <property type="match status" value="1"/>
</dbReference>
<keyword evidence="3" id="KW-0233">DNA recombination</keyword>
<dbReference type="AlphaFoldDB" id="A0A7Y9T4U7"/>
<dbReference type="GO" id="GO:0003677">
    <property type="term" value="F:DNA binding"/>
    <property type="evidence" value="ECO:0007669"/>
    <property type="project" value="UniProtKB-KW"/>
</dbReference>
<dbReference type="EMBL" id="JACCCV010000001">
    <property type="protein sequence ID" value="NYF51659.1"/>
    <property type="molecule type" value="Genomic_DNA"/>
</dbReference>
<dbReference type="InterPro" id="IPR013762">
    <property type="entry name" value="Integrase-like_cat_sf"/>
</dbReference>
<dbReference type="Gene3D" id="1.10.443.10">
    <property type="entry name" value="Intergrase catalytic core"/>
    <property type="match status" value="1"/>
</dbReference>
<evidence type="ECO:0000256" key="3">
    <source>
        <dbReference type="ARBA" id="ARBA00023172"/>
    </source>
</evidence>